<accession>A0AAV4LTD4</accession>
<evidence type="ECO:0000313" key="3">
    <source>
        <dbReference type="Proteomes" id="UP001497744"/>
    </source>
</evidence>
<dbReference type="EMBL" id="BPLF01000001">
    <property type="protein sequence ID" value="GIX61934.1"/>
    <property type="molecule type" value="Genomic_DNA"/>
</dbReference>
<keyword evidence="3" id="KW-1185">Reference proteome</keyword>
<keyword evidence="1" id="KW-1133">Transmembrane helix</keyword>
<name>A0AAV4LTD4_BABCB</name>
<gene>
    <name evidence="2" type="ORF">BcabD6B2_13690</name>
</gene>
<comment type="caution">
    <text evidence="2">The sequence shown here is derived from an EMBL/GenBank/DDBJ whole genome shotgun (WGS) entry which is preliminary data.</text>
</comment>
<sequence>MSQGGGFDFTGDKGIILNGRNYTTTYKDATWNGSYDAKDMARIFLCAAAITFLGLSFLCWKCQQTQGGWNRESLTRSGINSGLGPFMTAMGYGPEYLNRNKYGRDIASLLEDDDTGFDGLVQPEHHPIYYSFVDKLETQYNLQQKALDSPLTACYIFAKLYFKSQFQNVQGGDIDGTLTAIKEALKTFKSSCMYLASDLSDQIDKFLKIAMTLH</sequence>
<reference evidence="2 3" key="1">
    <citation type="submission" date="2021-06" db="EMBL/GenBank/DDBJ databases">
        <title>Genome sequence of Babesia caballi.</title>
        <authorList>
            <person name="Yamagishi J."/>
            <person name="Kidaka T."/>
            <person name="Ochi A."/>
        </authorList>
    </citation>
    <scope>NUCLEOTIDE SEQUENCE [LARGE SCALE GENOMIC DNA]</scope>
    <source>
        <strain evidence="2">USDA-D6B2</strain>
    </source>
</reference>
<evidence type="ECO:0000256" key="1">
    <source>
        <dbReference type="SAM" id="Phobius"/>
    </source>
</evidence>
<proteinExistence type="predicted"/>
<keyword evidence="1" id="KW-0812">Transmembrane</keyword>
<keyword evidence="1" id="KW-0472">Membrane</keyword>
<dbReference type="RefSeq" id="XP_067714005.1">
    <property type="nucleotide sequence ID" value="XM_067857904.1"/>
</dbReference>
<dbReference type="Proteomes" id="UP001497744">
    <property type="component" value="Unassembled WGS sequence"/>
</dbReference>
<protein>
    <submittedName>
        <fullName evidence="2">Variant erythrocyte surface antigen-1, beta subunit</fullName>
    </submittedName>
</protein>
<dbReference type="GeneID" id="94193417"/>
<evidence type="ECO:0000313" key="2">
    <source>
        <dbReference type="EMBL" id="GIX61934.1"/>
    </source>
</evidence>
<feature type="transmembrane region" description="Helical" evidence="1">
    <location>
        <begin position="40"/>
        <end position="60"/>
    </location>
</feature>
<organism evidence="2 3">
    <name type="scientific">Babesia caballi</name>
    <dbReference type="NCBI Taxonomy" id="5871"/>
    <lineage>
        <taxon>Eukaryota</taxon>
        <taxon>Sar</taxon>
        <taxon>Alveolata</taxon>
        <taxon>Apicomplexa</taxon>
        <taxon>Aconoidasida</taxon>
        <taxon>Piroplasmida</taxon>
        <taxon>Babesiidae</taxon>
        <taxon>Babesia</taxon>
    </lineage>
</organism>
<dbReference type="AlphaFoldDB" id="A0AAV4LTD4"/>